<feature type="transmembrane region" description="Helical" evidence="1">
    <location>
        <begin position="238"/>
        <end position="255"/>
    </location>
</feature>
<comment type="caution">
    <text evidence="2">The sequence shown here is derived from an EMBL/GenBank/DDBJ whole genome shotgun (WGS) entry which is preliminary data.</text>
</comment>
<dbReference type="AlphaFoldDB" id="A0AB73HTP7"/>
<evidence type="ECO:0000313" key="3">
    <source>
        <dbReference type="Proteomes" id="UP001158058"/>
    </source>
</evidence>
<dbReference type="Proteomes" id="UP001158058">
    <property type="component" value="Unassembled WGS sequence"/>
</dbReference>
<proteinExistence type="predicted"/>
<protein>
    <submittedName>
        <fullName evidence="2">Uncharacterized protein</fullName>
    </submittedName>
</protein>
<organism evidence="2 3">
    <name type="scientific">Aquipseudomonas alcaligenes</name>
    <name type="common">Pseudomonas alcaligenes</name>
    <dbReference type="NCBI Taxonomy" id="43263"/>
    <lineage>
        <taxon>Bacteria</taxon>
        <taxon>Pseudomonadati</taxon>
        <taxon>Pseudomonadota</taxon>
        <taxon>Gammaproteobacteria</taxon>
        <taxon>Pseudomonadales</taxon>
        <taxon>Pseudomonadaceae</taxon>
        <taxon>Aquipseudomonas</taxon>
    </lineage>
</organism>
<accession>A0AB73HTP7</accession>
<name>A0AB73HTP7_AQUAC</name>
<sequence>MFRNTFKKIAVRYGMTRPAPNNIPLSFPRAADNDFFSVDLYRADGDRRLWATGATKDEVSGVSWENGNSRDDVIRFESEDFKSAEVVVTYYYRGFEFSFRHGLWLIAFDLLHIAKLWVLLKSAQQGVFNSKELVMYERMELLRWMVNRSIDDRGVALSALSIATELNSNRWFFHPGRRRHQNYIGLMLESLESSGDLQRDNHGLFKVSPQALASLDEYERAAQSHSDSISVARTANRLALLVLIVTAIGVIIEALKAD</sequence>
<evidence type="ECO:0000313" key="2">
    <source>
        <dbReference type="EMBL" id="MDH0141144.1"/>
    </source>
</evidence>
<dbReference type="EMBL" id="JAODZF010000001">
    <property type="protein sequence ID" value="MDH0141144.1"/>
    <property type="molecule type" value="Genomic_DNA"/>
</dbReference>
<keyword evidence="1" id="KW-0472">Membrane</keyword>
<evidence type="ECO:0000256" key="1">
    <source>
        <dbReference type="SAM" id="Phobius"/>
    </source>
</evidence>
<keyword evidence="1" id="KW-1133">Transmembrane helix</keyword>
<dbReference type="RefSeq" id="WP_279999552.1">
    <property type="nucleotide sequence ID" value="NZ_JAODZF010000001.1"/>
</dbReference>
<reference evidence="2" key="1">
    <citation type="submission" date="2022-09" db="EMBL/GenBank/DDBJ databases">
        <title>Intensive care unit water sources are persistently colonized with multi-drug resistant bacteria and are the site of extensive horizontal gene transfer of antibiotic resistance genes.</title>
        <authorList>
            <person name="Diorio-Toth L."/>
        </authorList>
    </citation>
    <scope>NUCLEOTIDE SEQUENCE</scope>
    <source>
        <strain evidence="2">GD04146</strain>
    </source>
</reference>
<gene>
    <name evidence="2" type="ORF">N7380_02340</name>
</gene>
<keyword evidence="1" id="KW-0812">Transmembrane</keyword>